<comment type="caution">
    <text evidence="2">The sequence shown here is derived from an EMBL/GenBank/DDBJ whole genome shotgun (WGS) entry which is preliminary data.</text>
</comment>
<dbReference type="Proteomes" id="UP000038009">
    <property type="component" value="Unassembled WGS sequence"/>
</dbReference>
<gene>
    <name evidence="2" type="ORF">ABL78_2253</name>
</gene>
<name>A0A0N0P7D0_LEPSE</name>
<sequence length="251" mass="28458">MCCCSRLSVIPLRACSTSATGQAGSRVDSQSASTYNQFRYQQQQYHRHSFFEKGSAAPQGSAEGHQQHQEPPRQSSSSSSSSSASGRAKEKPAGGRGSATAQQRRQSHQRWEMSFFGRVHFDEGMHSRFAKALASEEEEAYRQSMEGHTHAELFPHWPEDEEAPLAEFKRLRPSLQLRYIVNRLSMGERRIRYAVDYGSLSMMYQLNLGELMVKEAEKLLVELGWLNDDVAAQIEEVKAQAEKIKYDFDLD</sequence>
<evidence type="ECO:0000256" key="1">
    <source>
        <dbReference type="SAM" id="MobiDB-lite"/>
    </source>
</evidence>
<reference evidence="2 3" key="1">
    <citation type="journal article" date="2015" name="PLoS Pathog.">
        <title>Leptomonas seymouri: Adaptations to the Dixenous Life Cycle Analyzed by Genome Sequencing, Transcriptome Profiling and Co-infection with Leishmania donovani.</title>
        <authorList>
            <person name="Kraeva N."/>
            <person name="Butenko A."/>
            <person name="Hlavacova J."/>
            <person name="Kostygov A."/>
            <person name="Myskova J."/>
            <person name="Grybchuk D."/>
            <person name="Lestinova T."/>
            <person name="Votypka J."/>
            <person name="Volf P."/>
            <person name="Opperdoes F."/>
            <person name="Flegontov P."/>
            <person name="Lukes J."/>
            <person name="Yurchenko V."/>
        </authorList>
    </citation>
    <scope>NUCLEOTIDE SEQUENCE [LARGE SCALE GENOMIC DNA]</scope>
    <source>
        <strain evidence="2 3">ATCC 30220</strain>
    </source>
</reference>
<accession>A0A0N0P7D0</accession>
<feature type="region of interest" description="Disordered" evidence="1">
    <location>
        <begin position="54"/>
        <end position="109"/>
    </location>
</feature>
<dbReference type="OMA" id="HYEEGMH"/>
<organism evidence="2 3">
    <name type="scientific">Leptomonas seymouri</name>
    <dbReference type="NCBI Taxonomy" id="5684"/>
    <lineage>
        <taxon>Eukaryota</taxon>
        <taxon>Discoba</taxon>
        <taxon>Euglenozoa</taxon>
        <taxon>Kinetoplastea</taxon>
        <taxon>Metakinetoplastina</taxon>
        <taxon>Trypanosomatida</taxon>
        <taxon>Trypanosomatidae</taxon>
        <taxon>Leishmaniinae</taxon>
        <taxon>Leptomonas</taxon>
    </lineage>
</organism>
<protein>
    <submittedName>
        <fullName evidence="2">Uncharacterized protein</fullName>
    </submittedName>
</protein>
<feature type="compositionally biased region" description="Low complexity" evidence="1">
    <location>
        <begin position="75"/>
        <end position="85"/>
    </location>
</feature>
<evidence type="ECO:0000313" key="2">
    <source>
        <dbReference type="EMBL" id="KPI88649.1"/>
    </source>
</evidence>
<dbReference type="VEuPathDB" id="TriTrypDB:Lsey_0044_0200"/>
<dbReference type="AlphaFoldDB" id="A0A0N0P7D0"/>
<keyword evidence="3" id="KW-1185">Reference proteome</keyword>
<dbReference type="EMBL" id="LJSK01000044">
    <property type="protein sequence ID" value="KPI88649.1"/>
    <property type="molecule type" value="Genomic_DNA"/>
</dbReference>
<dbReference type="OrthoDB" id="247552at2759"/>
<evidence type="ECO:0000313" key="3">
    <source>
        <dbReference type="Proteomes" id="UP000038009"/>
    </source>
</evidence>
<proteinExistence type="predicted"/>